<evidence type="ECO:0000313" key="3">
    <source>
        <dbReference type="Proteomes" id="UP001152658"/>
    </source>
</evidence>
<evidence type="ECO:0000313" key="2">
    <source>
        <dbReference type="EMBL" id="CAH8207397.1"/>
    </source>
</evidence>
<proteinExistence type="predicted"/>
<dbReference type="EMBL" id="CALYLK010000096">
    <property type="protein sequence ID" value="CAH8207397.1"/>
    <property type="molecule type" value="Genomic_DNA"/>
</dbReference>
<feature type="chain" id="PRO_5046373399" evidence="1">
    <location>
        <begin position="19"/>
        <end position="139"/>
    </location>
</feature>
<comment type="caution">
    <text evidence="2">The sequence shown here is derived from an EMBL/GenBank/DDBJ whole genome shotgun (WGS) entry which is preliminary data.</text>
</comment>
<dbReference type="RefSeq" id="WP_261914714.1">
    <property type="nucleotide sequence ID" value="NZ_CALYLF010000063.1"/>
</dbReference>
<accession>A0ABM9FL39</accession>
<reference evidence="2" key="1">
    <citation type="submission" date="2022-06" db="EMBL/GenBank/DDBJ databases">
        <authorList>
            <person name="Goudenege D."/>
            <person name="Le Roux F."/>
        </authorList>
    </citation>
    <scope>NUCLEOTIDE SEQUENCE</scope>
    <source>
        <strain evidence="2">12-063</strain>
    </source>
</reference>
<sequence length="139" mass="15529">MKKYLSVAFILFSFGAQAGFCSMQLKDEANVFEVNCALDRSFCNVTGYFSDSELEKGFKGVVATFQKTPEAFRKVRSSLRIDTFRSGEYEFGSPPGYFAALEQAEKMMLGEASLDLVFFDSESGKKAPEPKMECVETKL</sequence>
<gene>
    <name evidence="2" type="ORF">VAE063_590001</name>
</gene>
<organism evidence="2 3">
    <name type="scientific">Vibrio aestuarianus</name>
    <dbReference type="NCBI Taxonomy" id="28171"/>
    <lineage>
        <taxon>Bacteria</taxon>
        <taxon>Pseudomonadati</taxon>
        <taxon>Pseudomonadota</taxon>
        <taxon>Gammaproteobacteria</taxon>
        <taxon>Vibrionales</taxon>
        <taxon>Vibrionaceae</taxon>
        <taxon>Vibrio</taxon>
    </lineage>
</organism>
<dbReference type="Proteomes" id="UP001152658">
    <property type="component" value="Unassembled WGS sequence"/>
</dbReference>
<name>A0ABM9FL39_9VIBR</name>
<keyword evidence="1" id="KW-0732">Signal</keyword>
<feature type="signal peptide" evidence="1">
    <location>
        <begin position="1"/>
        <end position="18"/>
    </location>
</feature>
<keyword evidence="3" id="KW-1185">Reference proteome</keyword>
<evidence type="ECO:0000256" key="1">
    <source>
        <dbReference type="SAM" id="SignalP"/>
    </source>
</evidence>
<protein>
    <submittedName>
        <fullName evidence="2">Uncharacterized protein</fullName>
    </submittedName>
</protein>